<protein>
    <submittedName>
        <fullName evidence="1">Uncharacterized protein</fullName>
    </submittedName>
</protein>
<dbReference type="Proteomes" id="UP000561011">
    <property type="component" value="Unassembled WGS sequence"/>
</dbReference>
<dbReference type="RefSeq" id="WP_179912862.1">
    <property type="nucleotide sequence ID" value="NZ_JACBYE010000010.1"/>
</dbReference>
<accession>A0A853ERK3</accession>
<reference evidence="1 2" key="1">
    <citation type="submission" date="2020-07" db="EMBL/GenBank/DDBJ databases">
        <title>MOT database genomes.</title>
        <authorList>
            <person name="Joseph S."/>
            <person name="Aduse-Opoku J."/>
            <person name="Hashim A."/>
            <person name="Wade W."/>
            <person name="Curtis M."/>
        </authorList>
    </citation>
    <scope>NUCLEOTIDE SEQUENCE [LARGE SCALE GENOMIC DNA]</scope>
    <source>
        <strain evidence="1 2">DSM 100099</strain>
    </source>
</reference>
<sequence>MSILTEIFTASPEHAMSRARAHDEGRPPTPVGDLFETTGVTDLELEVLGEIVARAVGVGGIDTELHPVHLELDELSQVPDAVVAACAELPALDADPTVSVSIDAVIASFCALEDIDLAEPEASDLVRRVIDLAVLAHRRGDGLYLWTSL</sequence>
<keyword evidence="2" id="KW-1185">Reference proteome</keyword>
<comment type="caution">
    <text evidence="1">The sequence shown here is derived from an EMBL/GenBank/DDBJ whole genome shotgun (WGS) entry which is preliminary data.</text>
</comment>
<dbReference type="EMBL" id="JACBYE010000010">
    <property type="protein sequence ID" value="NYS93131.1"/>
    <property type="molecule type" value="Genomic_DNA"/>
</dbReference>
<dbReference type="AlphaFoldDB" id="A0A853ERK3"/>
<evidence type="ECO:0000313" key="2">
    <source>
        <dbReference type="Proteomes" id="UP000561011"/>
    </source>
</evidence>
<proteinExistence type="predicted"/>
<evidence type="ECO:0000313" key="1">
    <source>
        <dbReference type="EMBL" id="NYS93131.1"/>
    </source>
</evidence>
<gene>
    <name evidence="1" type="ORF">HZZ10_06255</name>
</gene>
<organism evidence="1 2">
    <name type="scientific">Sanguibacter inulinus</name>
    <dbReference type="NCBI Taxonomy" id="60922"/>
    <lineage>
        <taxon>Bacteria</taxon>
        <taxon>Bacillati</taxon>
        <taxon>Actinomycetota</taxon>
        <taxon>Actinomycetes</taxon>
        <taxon>Micrococcales</taxon>
        <taxon>Sanguibacteraceae</taxon>
        <taxon>Sanguibacter</taxon>
    </lineage>
</organism>
<name>A0A853ERK3_9MICO</name>